<proteinExistence type="predicted"/>
<organism evidence="1 3">
    <name type="scientific">Adineta ricciae</name>
    <name type="common">Rotifer</name>
    <dbReference type="NCBI Taxonomy" id="249248"/>
    <lineage>
        <taxon>Eukaryota</taxon>
        <taxon>Metazoa</taxon>
        <taxon>Spiralia</taxon>
        <taxon>Gnathifera</taxon>
        <taxon>Rotifera</taxon>
        <taxon>Eurotatoria</taxon>
        <taxon>Bdelloidea</taxon>
        <taxon>Adinetida</taxon>
        <taxon>Adinetidae</taxon>
        <taxon>Adineta</taxon>
    </lineage>
</organism>
<dbReference type="AlphaFoldDB" id="A0A815IPM1"/>
<dbReference type="Proteomes" id="UP000663852">
    <property type="component" value="Unassembled WGS sequence"/>
</dbReference>
<dbReference type="Proteomes" id="UP000663828">
    <property type="component" value="Unassembled WGS sequence"/>
</dbReference>
<protein>
    <submittedName>
        <fullName evidence="1">Uncharacterized protein</fullName>
    </submittedName>
</protein>
<reference evidence="1" key="1">
    <citation type="submission" date="2021-02" db="EMBL/GenBank/DDBJ databases">
        <authorList>
            <person name="Nowell W R."/>
        </authorList>
    </citation>
    <scope>NUCLEOTIDE SEQUENCE</scope>
</reference>
<accession>A0A815IPM1</accession>
<evidence type="ECO:0000313" key="1">
    <source>
        <dbReference type="EMBL" id="CAF1371644.1"/>
    </source>
</evidence>
<sequence>MSSRASRRCLKCSYCRDWYRTDNQWNFRDGGTGNAKGKFDAAERTRRQQCNSSSWGTSQYQYQIYTPRPYYSTPWEAISHRTNGSEYHLKYRPAHESRPKYECDSNEYTYRFSGLCRRDGQNYYW</sequence>
<evidence type="ECO:0000313" key="3">
    <source>
        <dbReference type="Proteomes" id="UP000663828"/>
    </source>
</evidence>
<name>A0A815IPM1_ADIRI</name>
<evidence type="ECO:0000313" key="2">
    <source>
        <dbReference type="EMBL" id="CAF1547940.1"/>
    </source>
</evidence>
<keyword evidence="3" id="KW-1185">Reference proteome</keyword>
<dbReference type="EMBL" id="CAJNOJ010001264">
    <property type="protein sequence ID" value="CAF1547940.1"/>
    <property type="molecule type" value="Genomic_DNA"/>
</dbReference>
<gene>
    <name evidence="2" type="ORF">EDS130_LOCUS45791</name>
    <name evidence="1" type="ORF">XAT740_LOCUS32574</name>
</gene>
<comment type="caution">
    <text evidence="1">The sequence shown here is derived from an EMBL/GenBank/DDBJ whole genome shotgun (WGS) entry which is preliminary data.</text>
</comment>
<dbReference type="EMBL" id="CAJNOR010003049">
    <property type="protein sequence ID" value="CAF1371644.1"/>
    <property type="molecule type" value="Genomic_DNA"/>
</dbReference>